<name>W4M2Q6_9BACT</name>
<accession>W4M2Q6</accession>
<dbReference type="AlphaFoldDB" id="W4M2Q6"/>
<sequence length="119" mass="14046">MNDDLVLRVVFFRTSAGREPVREWLQDFDKDDRKAIGGDIKLVQFRWPLGLPLVRKMEANLWEVRSNLSGGRIVRVFFTMHNEEMVLLHGFAKKSQQTPAKEFETAKRRRDLWLSEQSK</sequence>
<reference evidence="1 2" key="1">
    <citation type="journal article" date="2014" name="Nature">
        <title>An environmental bacterial taxon with a large and distinct metabolic repertoire.</title>
        <authorList>
            <person name="Wilson M.C."/>
            <person name="Mori T."/>
            <person name="Ruckert C."/>
            <person name="Uria A.R."/>
            <person name="Helf M.J."/>
            <person name="Takada K."/>
            <person name="Gernert C."/>
            <person name="Steffens U.A."/>
            <person name="Heycke N."/>
            <person name="Schmitt S."/>
            <person name="Rinke C."/>
            <person name="Helfrich E.J."/>
            <person name="Brachmann A.O."/>
            <person name="Gurgui C."/>
            <person name="Wakimoto T."/>
            <person name="Kracht M."/>
            <person name="Crusemann M."/>
            <person name="Hentschel U."/>
            <person name="Abe I."/>
            <person name="Matsunaga S."/>
            <person name="Kalinowski J."/>
            <person name="Takeyama H."/>
            <person name="Piel J."/>
        </authorList>
    </citation>
    <scope>NUCLEOTIDE SEQUENCE [LARGE SCALE GENOMIC DNA]</scope>
    <source>
        <strain evidence="2">TSY2</strain>
    </source>
</reference>
<gene>
    <name evidence="1" type="ORF">ETSY2_28545</name>
</gene>
<protein>
    <recommendedName>
        <fullName evidence="3">Type II toxin-antitoxin system RelE/ParE family toxin</fullName>
    </recommendedName>
</protein>
<keyword evidence="2" id="KW-1185">Reference proteome</keyword>
<dbReference type="InterPro" id="IPR009241">
    <property type="entry name" value="HigB-like"/>
</dbReference>
<evidence type="ECO:0000313" key="2">
    <source>
        <dbReference type="Proteomes" id="UP000019140"/>
    </source>
</evidence>
<dbReference type="HOGENOM" id="CLU_122734_2_0_7"/>
<dbReference type="Pfam" id="PF05973">
    <property type="entry name" value="Gp49"/>
    <property type="match status" value="1"/>
</dbReference>
<evidence type="ECO:0000313" key="1">
    <source>
        <dbReference type="EMBL" id="ETX04475.1"/>
    </source>
</evidence>
<evidence type="ECO:0008006" key="3">
    <source>
        <dbReference type="Google" id="ProtNLM"/>
    </source>
</evidence>
<comment type="caution">
    <text evidence="1">The sequence shown here is derived from an EMBL/GenBank/DDBJ whole genome shotgun (WGS) entry which is preliminary data.</text>
</comment>
<dbReference type="EMBL" id="AZHX01001210">
    <property type="protein sequence ID" value="ETX04475.1"/>
    <property type="molecule type" value="Genomic_DNA"/>
</dbReference>
<proteinExistence type="predicted"/>
<organism evidence="1 2">
    <name type="scientific">Candidatus Entotheonella gemina</name>
    <dbReference type="NCBI Taxonomy" id="1429439"/>
    <lineage>
        <taxon>Bacteria</taxon>
        <taxon>Pseudomonadati</taxon>
        <taxon>Nitrospinota/Tectimicrobiota group</taxon>
        <taxon>Candidatus Tectimicrobiota</taxon>
        <taxon>Candidatus Entotheonellia</taxon>
        <taxon>Candidatus Entotheonellales</taxon>
        <taxon>Candidatus Entotheonellaceae</taxon>
        <taxon>Candidatus Entotheonella</taxon>
    </lineage>
</organism>
<dbReference type="Proteomes" id="UP000019140">
    <property type="component" value="Unassembled WGS sequence"/>
</dbReference>